<comment type="caution">
    <text evidence="1">The sequence shown here is derived from an EMBL/GenBank/DDBJ whole genome shotgun (WGS) entry which is preliminary data.</text>
</comment>
<keyword evidence="2" id="KW-1185">Reference proteome</keyword>
<gene>
    <name evidence="1" type="ORF">GCM10011495_20590</name>
</gene>
<name>A0ABQ2A752_9BACT</name>
<dbReference type="Proteomes" id="UP000637774">
    <property type="component" value="Unassembled WGS sequence"/>
</dbReference>
<evidence type="ECO:0008006" key="3">
    <source>
        <dbReference type="Google" id="ProtNLM"/>
    </source>
</evidence>
<evidence type="ECO:0000313" key="1">
    <source>
        <dbReference type="EMBL" id="GGH85710.1"/>
    </source>
</evidence>
<accession>A0ABQ2A752</accession>
<evidence type="ECO:0000313" key="2">
    <source>
        <dbReference type="Proteomes" id="UP000637774"/>
    </source>
</evidence>
<dbReference type="RefSeq" id="WP_188561982.1">
    <property type="nucleotide sequence ID" value="NZ_BMGY01000016.1"/>
</dbReference>
<proteinExistence type="predicted"/>
<protein>
    <recommendedName>
        <fullName evidence="3">DUF3887 domain-containing protein</fullName>
    </recommendedName>
</protein>
<sequence>MLGIGAQQPAHAPARIGQSQVAARFLRAVLRADYPAAYARLAPEVRRSVSLDRFTTAAQPLWQRAHRHPEIQLYKLGVRLNGSASRLFYSFSLAADSSLKTPSVLLEVTFRDTASRSVLGFGLRPAATARPSLKK</sequence>
<reference evidence="2" key="1">
    <citation type="journal article" date="2019" name="Int. J. Syst. Evol. Microbiol.">
        <title>The Global Catalogue of Microorganisms (GCM) 10K type strain sequencing project: providing services to taxonomists for standard genome sequencing and annotation.</title>
        <authorList>
            <consortium name="The Broad Institute Genomics Platform"/>
            <consortium name="The Broad Institute Genome Sequencing Center for Infectious Disease"/>
            <person name="Wu L."/>
            <person name="Ma J."/>
        </authorList>
    </citation>
    <scope>NUCLEOTIDE SEQUENCE [LARGE SCALE GENOMIC DNA]</scope>
    <source>
        <strain evidence="2">CGMCC 1.14966</strain>
    </source>
</reference>
<organism evidence="1 2">
    <name type="scientific">Hymenobacter frigidus</name>
    <dbReference type="NCBI Taxonomy" id="1524095"/>
    <lineage>
        <taxon>Bacteria</taxon>
        <taxon>Pseudomonadati</taxon>
        <taxon>Bacteroidota</taxon>
        <taxon>Cytophagia</taxon>
        <taxon>Cytophagales</taxon>
        <taxon>Hymenobacteraceae</taxon>
        <taxon>Hymenobacter</taxon>
    </lineage>
</organism>
<dbReference type="EMBL" id="BMGY01000016">
    <property type="protein sequence ID" value="GGH85710.1"/>
    <property type="molecule type" value="Genomic_DNA"/>
</dbReference>